<protein>
    <submittedName>
        <fullName evidence="1">Uncharacterized protein</fullName>
    </submittedName>
</protein>
<name>A0AAD5N9V5_PARTN</name>
<sequence length="70" mass="8046">MGVCSPLHKSYFCFSVTLFAIQEAVHLLQSKWEYSSKVIQRHLENSAQPAINDVHKKDGMKRSCQTYAQM</sequence>
<comment type="caution">
    <text evidence="1">The sequence shown here is derived from an EMBL/GenBank/DDBJ whole genome shotgun (WGS) entry which is preliminary data.</text>
</comment>
<proteinExistence type="predicted"/>
<reference evidence="1" key="1">
    <citation type="submission" date="2021-06" db="EMBL/GenBank/DDBJ databases">
        <title>Parelaphostrongylus tenuis whole genome reference sequence.</title>
        <authorList>
            <person name="Garwood T.J."/>
            <person name="Larsen P.A."/>
            <person name="Fountain-Jones N.M."/>
            <person name="Garbe J.R."/>
            <person name="Macchietto M.G."/>
            <person name="Kania S.A."/>
            <person name="Gerhold R.W."/>
            <person name="Richards J.E."/>
            <person name="Wolf T.M."/>
        </authorList>
    </citation>
    <scope>NUCLEOTIDE SEQUENCE</scope>
    <source>
        <strain evidence="1">MNPRO001-30</strain>
        <tissue evidence="1">Meninges</tissue>
    </source>
</reference>
<dbReference type="EMBL" id="JAHQIW010004153">
    <property type="protein sequence ID" value="KAJ1361274.1"/>
    <property type="molecule type" value="Genomic_DNA"/>
</dbReference>
<dbReference type="Proteomes" id="UP001196413">
    <property type="component" value="Unassembled WGS sequence"/>
</dbReference>
<organism evidence="1 2">
    <name type="scientific">Parelaphostrongylus tenuis</name>
    <name type="common">Meningeal worm</name>
    <dbReference type="NCBI Taxonomy" id="148309"/>
    <lineage>
        <taxon>Eukaryota</taxon>
        <taxon>Metazoa</taxon>
        <taxon>Ecdysozoa</taxon>
        <taxon>Nematoda</taxon>
        <taxon>Chromadorea</taxon>
        <taxon>Rhabditida</taxon>
        <taxon>Rhabditina</taxon>
        <taxon>Rhabditomorpha</taxon>
        <taxon>Strongyloidea</taxon>
        <taxon>Metastrongylidae</taxon>
        <taxon>Parelaphostrongylus</taxon>
    </lineage>
</organism>
<accession>A0AAD5N9V5</accession>
<evidence type="ECO:0000313" key="2">
    <source>
        <dbReference type="Proteomes" id="UP001196413"/>
    </source>
</evidence>
<gene>
    <name evidence="1" type="ORF">KIN20_020490</name>
</gene>
<dbReference type="AlphaFoldDB" id="A0AAD5N9V5"/>
<evidence type="ECO:0000313" key="1">
    <source>
        <dbReference type="EMBL" id="KAJ1361274.1"/>
    </source>
</evidence>
<keyword evidence="2" id="KW-1185">Reference proteome</keyword>